<evidence type="ECO:0000256" key="9">
    <source>
        <dbReference type="RuleBase" id="RU365087"/>
    </source>
</evidence>
<keyword evidence="8 9" id="KW-0472">Membrane</keyword>
<keyword evidence="9" id="KW-1003">Cell membrane</keyword>
<comment type="similarity">
    <text evidence="2 9">Belongs to the SecG family.</text>
</comment>
<dbReference type="InterPro" id="IPR004692">
    <property type="entry name" value="SecG"/>
</dbReference>
<dbReference type="AlphaFoldDB" id="A0A9D1MMN4"/>
<evidence type="ECO:0000256" key="2">
    <source>
        <dbReference type="ARBA" id="ARBA00008445"/>
    </source>
</evidence>
<feature type="transmembrane region" description="Helical" evidence="9">
    <location>
        <begin position="76"/>
        <end position="99"/>
    </location>
</feature>
<keyword evidence="7 9" id="KW-0811">Translocation</keyword>
<dbReference type="NCBIfam" id="TIGR00810">
    <property type="entry name" value="secG"/>
    <property type="match status" value="1"/>
</dbReference>
<evidence type="ECO:0000256" key="3">
    <source>
        <dbReference type="ARBA" id="ARBA00022448"/>
    </source>
</evidence>
<dbReference type="Pfam" id="PF03840">
    <property type="entry name" value="SecG"/>
    <property type="match status" value="1"/>
</dbReference>
<comment type="function">
    <text evidence="9">Involved in protein export. Participates in an early event of protein translocation.</text>
</comment>
<evidence type="ECO:0000313" key="10">
    <source>
        <dbReference type="EMBL" id="HIU63325.1"/>
    </source>
</evidence>
<dbReference type="GO" id="GO:0009306">
    <property type="term" value="P:protein secretion"/>
    <property type="evidence" value="ECO:0007669"/>
    <property type="project" value="UniProtKB-UniRule"/>
</dbReference>
<sequence length="104" mass="11129">MAINIGGSIMSSDTFAQLMAYLQPIFMILMALTGIATIVLILMQKGSSDNISAIGGGSSETYVGKKPRSKDRNLKIGTVICGVLMVLFSIGYFVLFLIWDSMAA</sequence>
<dbReference type="EMBL" id="DVNJ01000032">
    <property type="protein sequence ID" value="HIU63325.1"/>
    <property type="molecule type" value="Genomic_DNA"/>
</dbReference>
<dbReference type="GO" id="GO:0015450">
    <property type="term" value="F:protein-transporting ATPase activity"/>
    <property type="evidence" value="ECO:0007669"/>
    <property type="project" value="UniProtKB-UniRule"/>
</dbReference>
<evidence type="ECO:0000256" key="5">
    <source>
        <dbReference type="ARBA" id="ARBA00022927"/>
    </source>
</evidence>
<gene>
    <name evidence="10" type="primary">secG</name>
    <name evidence="10" type="ORF">IAB07_06120</name>
</gene>
<protein>
    <recommendedName>
        <fullName evidence="9">Protein-export membrane protein SecG</fullName>
    </recommendedName>
</protein>
<reference evidence="10" key="1">
    <citation type="submission" date="2020-10" db="EMBL/GenBank/DDBJ databases">
        <authorList>
            <person name="Gilroy R."/>
        </authorList>
    </citation>
    <scope>NUCLEOTIDE SEQUENCE</scope>
    <source>
        <strain evidence="10">9366</strain>
    </source>
</reference>
<keyword evidence="3 9" id="KW-0813">Transport</keyword>
<keyword evidence="4 9" id="KW-0812">Transmembrane</keyword>
<evidence type="ECO:0000256" key="8">
    <source>
        <dbReference type="ARBA" id="ARBA00023136"/>
    </source>
</evidence>
<evidence type="ECO:0000256" key="6">
    <source>
        <dbReference type="ARBA" id="ARBA00022989"/>
    </source>
</evidence>
<evidence type="ECO:0000313" key="11">
    <source>
        <dbReference type="Proteomes" id="UP000824145"/>
    </source>
</evidence>
<comment type="caution">
    <text evidence="10">The sequence shown here is derived from an EMBL/GenBank/DDBJ whole genome shotgun (WGS) entry which is preliminary data.</text>
</comment>
<name>A0A9D1MMN4_9FIRM</name>
<organism evidence="10 11">
    <name type="scientific">Candidatus Caccalectryoclostridium excrementigallinarum</name>
    <dbReference type="NCBI Taxonomy" id="2840710"/>
    <lineage>
        <taxon>Bacteria</taxon>
        <taxon>Bacillati</taxon>
        <taxon>Bacillota</taxon>
        <taxon>Clostridia</taxon>
        <taxon>Christensenellales</taxon>
        <taxon>Christensenellaceae</taxon>
        <taxon>Christensenellaceae incertae sedis</taxon>
        <taxon>Candidatus Caccalectryoclostridium</taxon>
    </lineage>
</organism>
<dbReference type="Proteomes" id="UP000824145">
    <property type="component" value="Unassembled WGS sequence"/>
</dbReference>
<comment type="subcellular location">
    <subcellularLocation>
        <location evidence="9">Cell membrane</location>
        <topology evidence="9">Multi-pass membrane protein</topology>
    </subcellularLocation>
    <subcellularLocation>
        <location evidence="1">Membrane</location>
        <topology evidence="1">Multi-pass membrane protein</topology>
    </subcellularLocation>
</comment>
<keyword evidence="6 9" id="KW-1133">Transmembrane helix</keyword>
<reference evidence="10" key="2">
    <citation type="journal article" date="2021" name="PeerJ">
        <title>Extensive microbial diversity within the chicken gut microbiome revealed by metagenomics and culture.</title>
        <authorList>
            <person name="Gilroy R."/>
            <person name="Ravi A."/>
            <person name="Getino M."/>
            <person name="Pursley I."/>
            <person name="Horton D.L."/>
            <person name="Alikhan N.F."/>
            <person name="Baker D."/>
            <person name="Gharbi K."/>
            <person name="Hall N."/>
            <person name="Watson M."/>
            <person name="Adriaenssens E.M."/>
            <person name="Foster-Nyarko E."/>
            <person name="Jarju S."/>
            <person name="Secka A."/>
            <person name="Antonio M."/>
            <person name="Oren A."/>
            <person name="Chaudhuri R.R."/>
            <person name="La Ragione R."/>
            <person name="Hildebrand F."/>
            <person name="Pallen M.J."/>
        </authorList>
    </citation>
    <scope>NUCLEOTIDE SEQUENCE</scope>
    <source>
        <strain evidence="10">9366</strain>
    </source>
</reference>
<evidence type="ECO:0000256" key="4">
    <source>
        <dbReference type="ARBA" id="ARBA00022692"/>
    </source>
</evidence>
<proteinExistence type="inferred from homology"/>
<dbReference type="GO" id="GO:0005886">
    <property type="term" value="C:plasma membrane"/>
    <property type="evidence" value="ECO:0007669"/>
    <property type="project" value="UniProtKB-SubCell"/>
</dbReference>
<accession>A0A9D1MMN4</accession>
<keyword evidence="5 9" id="KW-0653">Protein transport</keyword>
<evidence type="ECO:0000256" key="7">
    <source>
        <dbReference type="ARBA" id="ARBA00023010"/>
    </source>
</evidence>
<feature type="transmembrane region" description="Helical" evidence="9">
    <location>
        <begin position="20"/>
        <end position="42"/>
    </location>
</feature>
<evidence type="ECO:0000256" key="1">
    <source>
        <dbReference type="ARBA" id="ARBA00004141"/>
    </source>
</evidence>